<evidence type="ECO:0000313" key="1">
    <source>
        <dbReference type="EMBL" id="MDU0808019.1"/>
    </source>
</evidence>
<organism evidence="1 2">
    <name type="scientific">Aquirufa regiilacus</name>
    <dbReference type="NCBI Taxonomy" id="3024868"/>
    <lineage>
        <taxon>Bacteria</taxon>
        <taxon>Pseudomonadati</taxon>
        <taxon>Bacteroidota</taxon>
        <taxon>Cytophagia</taxon>
        <taxon>Cytophagales</taxon>
        <taxon>Flectobacillaceae</taxon>
        <taxon>Aquirufa</taxon>
    </lineage>
</organism>
<proteinExistence type="predicted"/>
<accession>A0ABU3TQ83</accession>
<name>A0ABU3TQ83_9BACT</name>
<reference evidence="1 2" key="1">
    <citation type="submission" date="2023-09" db="EMBL/GenBank/DDBJ databases">
        <title>Aquirufa genomes.</title>
        <authorList>
            <person name="Pitt A."/>
        </authorList>
    </citation>
    <scope>NUCLEOTIDE SEQUENCE [LARGE SCALE GENOMIC DNA]</scope>
    <source>
        <strain evidence="1 2">LEOWEIH-7C</strain>
    </source>
</reference>
<sequence>MPASIPISVHEKKWFLKLIHEVYGIHLVDAYACQQFSEALLNQSRISISYNTLRRLFGIIKGSNQASRFTLDSISKSLGYPDFANFQLAVNQFEVDFLNDVLILNRLQIQHDDELILRIIGDFQLATWEEVYQLKSIVDLCIDVQNFDLLKSIFETSFDLHKEEIGWKLYVAFQSIFVQSKQGNQAVIDFVAQLMPTNEMAQRILLQLFVDEDALTGYYGRWLQAVSVDQVEDMELFKLLMQVQLAVLQQQIPLANELLDHCNALLAAKRISYHPILKGRLAAWNLMLKDDRKICNQLFEGMLTVKDQLFFIVFFYRLQELFGRDITLIDLMENYQFDELRTTFTFPEKQNLNVFYLLKARYWLLKNDKTQMAQSLAKFNPVYKYSCLYAWVDEQWKYLSAKL</sequence>
<dbReference type="Proteomes" id="UP001249959">
    <property type="component" value="Unassembled WGS sequence"/>
</dbReference>
<comment type="caution">
    <text evidence="1">The sequence shown here is derived from an EMBL/GenBank/DDBJ whole genome shotgun (WGS) entry which is preliminary data.</text>
</comment>
<dbReference type="EMBL" id="JAVNWW010000001">
    <property type="protein sequence ID" value="MDU0808019.1"/>
    <property type="molecule type" value="Genomic_DNA"/>
</dbReference>
<keyword evidence="2" id="KW-1185">Reference proteome</keyword>
<protein>
    <submittedName>
        <fullName evidence="1">Uncharacterized protein</fullName>
    </submittedName>
</protein>
<evidence type="ECO:0000313" key="2">
    <source>
        <dbReference type="Proteomes" id="UP001249959"/>
    </source>
</evidence>
<dbReference type="RefSeq" id="WP_316070266.1">
    <property type="nucleotide sequence ID" value="NZ_JAVNWW010000001.1"/>
</dbReference>
<gene>
    <name evidence="1" type="ORF">PQG45_03100</name>
</gene>